<reference evidence="3" key="1">
    <citation type="submission" date="2022-11" db="UniProtKB">
        <authorList>
            <consortium name="EnsemblMetazoa"/>
        </authorList>
    </citation>
    <scope>IDENTIFICATION</scope>
</reference>
<evidence type="ECO:0000256" key="1">
    <source>
        <dbReference type="SAM" id="SignalP"/>
    </source>
</evidence>
<dbReference type="InterPro" id="IPR002350">
    <property type="entry name" value="Kazal_dom"/>
</dbReference>
<name>A0A913WPB0_EXADI</name>
<evidence type="ECO:0000313" key="4">
    <source>
        <dbReference type="Proteomes" id="UP000887567"/>
    </source>
</evidence>
<feature type="chain" id="PRO_5038068692" description="Kazal-like domain-containing protein" evidence="1">
    <location>
        <begin position="25"/>
        <end position="124"/>
    </location>
</feature>
<dbReference type="OMA" id="WGEKAPP"/>
<dbReference type="InterPro" id="IPR036058">
    <property type="entry name" value="Kazal_dom_sf"/>
</dbReference>
<organism evidence="3 4">
    <name type="scientific">Exaiptasia diaphana</name>
    <name type="common">Tropical sea anemone</name>
    <name type="synonym">Aiptasia pulchella</name>
    <dbReference type="NCBI Taxonomy" id="2652724"/>
    <lineage>
        <taxon>Eukaryota</taxon>
        <taxon>Metazoa</taxon>
        <taxon>Cnidaria</taxon>
        <taxon>Anthozoa</taxon>
        <taxon>Hexacorallia</taxon>
        <taxon>Actiniaria</taxon>
        <taxon>Aiptasiidae</taxon>
        <taxon>Exaiptasia</taxon>
    </lineage>
</organism>
<keyword evidence="4" id="KW-1185">Reference proteome</keyword>
<accession>A0A913WPB0</accession>
<dbReference type="AlphaFoldDB" id="A0A913WPB0"/>
<sequence length="124" mass="13840">MGLSKGSFFVLSIFVFVLLNEVASYSHQTKWGEKAPPGCVPCPSSKEGLFDTPICGVNGIAYKNYCYLTLRNCIAKKLKKPLVLPSKQPAKCGLQMKMYGTFGGNGPFGKRKRDVHDIWEEFRE</sequence>
<protein>
    <recommendedName>
        <fullName evidence="2">Kazal-like domain-containing protein</fullName>
    </recommendedName>
</protein>
<evidence type="ECO:0000259" key="2">
    <source>
        <dbReference type="PROSITE" id="PS51465"/>
    </source>
</evidence>
<dbReference type="Gene3D" id="3.30.60.30">
    <property type="match status" value="1"/>
</dbReference>
<dbReference type="Proteomes" id="UP000887567">
    <property type="component" value="Unplaced"/>
</dbReference>
<dbReference type="EnsemblMetazoa" id="XM_021036376.2">
    <property type="protein sequence ID" value="XP_020892035.1"/>
    <property type="gene ID" value="LOC110231359"/>
</dbReference>
<keyword evidence="1" id="KW-0732">Signal</keyword>
<dbReference type="PROSITE" id="PS51465">
    <property type="entry name" value="KAZAL_2"/>
    <property type="match status" value="1"/>
</dbReference>
<dbReference type="OrthoDB" id="126772at2759"/>
<dbReference type="Pfam" id="PF07648">
    <property type="entry name" value="Kazal_2"/>
    <property type="match status" value="1"/>
</dbReference>
<feature type="signal peptide" evidence="1">
    <location>
        <begin position="1"/>
        <end position="24"/>
    </location>
</feature>
<dbReference type="GeneID" id="110231359"/>
<dbReference type="SUPFAM" id="SSF100895">
    <property type="entry name" value="Kazal-type serine protease inhibitors"/>
    <property type="match status" value="1"/>
</dbReference>
<evidence type="ECO:0000313" key="3">
    <source>
        <dbReference type="EnsemblMetazoa" id="XP_020892035.1"/>
    </source>
</evidence>
<dbReference type="RefSeq" id="XP_020892035.1">
    <property type="nucleotide sequence ID" value="XM_021036376.2"/>
</dbReference>
<feature type="domain" description="Kazal-like" evidence="2">
    <location>
        <begin position="33"/>
        <end position="94"/>
    </location>
</feature>
<proteinExistence type="predicted"/>
<dbReference type="KEGG" id="epa:110231359"/>